<dbReference type="CDD" id="cd13578">
    <property type="entry name" value="PBP2_Bug27"/>
    <property type="match status" value="1"/>
</dbReference>
<accession>A0ABT0YSX9</accession>
<dbReference type="PANTHER" id="PTHR42928:SF5">
    <property type="entry name" value="BLR1237 PROTEIN"/>
    <property type="match status" value="1"/>
</dbReference>
<comment type="similarity">
    <text evidence="1">Belongs to the UPF0065 (bug) family.</text>
</comment>
<keyword evidence="2" id="KW-0732">Signal</keyword>
<dbReference type="PANTHER" id="PTHR42928">
    <property type="entry name" value="TRICARBOXYLATE-BINDING PROTEIN"/>
    <property type="match status" value="1"/>
</dbReference>
<dbReference type="Proteomes" id="UP001165541">
    <property type="component" value="Unassembled WGS sequence"/>
</dbReference>
<dbReference type="Pfam" id="PF03401">
    <property type="entry name" value="TctC"/>
    <property type="match status" value="1"/>
</dbReference>
<evidence type="ECO:0000313" key="3">
    <source>
        <dbReference type="EMBL" id="MCM5681835.1"/>
    </source>
</evidence>
<dbReference type="Gene3D" id="3.40.190.10">
    <property type="entry name" value="Periplasmic binding protein-like II"/>
    <property type="match status" value="1"/>
</dbReference>
<dbReference type="EMBL" id="JAMKFE010000014">
    <property type="protein sequence ID" value="MCM5681835.1"/>
    <property type="molecule type" value="Genomic_DNA"/>
</dbReference>
<keyword evidence="4" id="KW-1185">Reference proteome</keyword>
<dbReference type="InterPro" id="IPR042100">
    <property type="entry name" value="Bug_dom1"/>
</dbReference>
<reference evidence="3" key="1">
    <citation type="submission" date="2022-05" db="EMBL/GenBank/DDBJ databases">
        <title>Schlegelella sp. nov., isolated from mangrove soil.</title>
        <authorList>
            <person name="Liu Y."/>
            <person name="Ge X."/>
            <person name="Liu W."/>
        </authorList>
    </citation>
    <scope>NUCLEOTIDE SEQUENCE</scope>
    <source>
        <strain evidence="3">S2-27</strain>
    </source>
</reference>
<dbReference type="Gene3D" id="3.40.190.150">
    <property type="entry name" value="Bordetella uptake gene, domain 1"/>
    <property type="match status" value="1"/>
</dbReference>
<evidence type="ECO:0000313" key="4">
    <source>
        <dbReference type="Proteomes" id="UP001165541"/>
    </source>
</evidence>
<evidence type="ECO:0000256" key="1">
    <source>
        <dbReference type="ARBA" id="ARBA00006987"/>
    </source>
</evidence>
<proteinExistence type="inferred from homology"/>
<feature type="signal peptide" evidence="2">
    <location>
        <begin position="1"/>
        <end position="28"/>
    </location>
</feature>
<name>A0ABT0YSX9_9BURK</name>
<dbReference type="PIRSF" id="PIRSF017082">
    <property type="entry name" value="YflP"/>
    <property type="match status" value="1"/>
</dbReference>
<evidence type="ECO:0000256" key="2">
    <source>
        <dbReference type="SAM" id="SignalP"/>
    </source>
</evidence>
<protein>
    <submittedName>
        <fullName evidence="3">Tripartite tricarboxylate transporter substrate binding protein</fullName>
    </submittedName>
</protein>
<sequence length="327" mass="34125">MSKISRRAAAALLLVLAAGVQNRAVAQAAAYPSRPVRILVGYSAGGAVDIIARAVAQQMTARLGQQVIVENKPGGGTNIALRALIDSPADGYTLMLAANALAANVTLYQPAPYRIERDITPIAQVGQVPVVLAANADSKLPDFASLVTQAKKQPDAIGFGSPGNGSTPHLAVEMLERAAGIQLMHVPYKGGAQAMNDVVAGHIPTVAVNALEALPHVRSGKLRVLAVLSAQRSPLFPEVPTIAESGFAGFEASVWYGLIGPAGLSADIVKLLHAEVQRALASNEVRERLSGAGGQVRPGPTSAFVTLLDKEQQRYARLITDAHIKPD</sequence>
<comment type="caution">
    <text evidence="3">The sequence shown here is derived from an EMBL/GenBank/DDBJ whole genome shotgun (WGS) entry which is preliminary data.</text>
</comment>
<dbReference type="RefSeq" id="WP_251780315.1">
    <property type="nucleotide sequence ID" value="NZ_JAMKFE010000014.1"/>
</dbReference>
<gene>
    <name evidence="3" type="ORF">M8A51_20095</name>
</gene>
<dbReference type="InterPro" id="IPR005064">
    <property type="entry name" value="BUG"/>
</dbReference>
<organism evidence="3 4">
    <name type="scientific">Caldimonas mangrovi</name>
    <dbReference type="NCBI Taxonomy" id="2944811"/>
    <lineage>
        <taxon>Bacteria</taxon>
        <taxon>Pseudomonadati</taxon>
        <taxon>Pseudomonadota</taxon>
        <taxon>Betaproteobacteria</taxon>
        <taxon>Burkholderiales</taxon>
        <taxon>Sphaerotilaceae</taxon>
        <taxon>Caldimonas</taxon>
    </lineage>
</organism>
<dbReference type="SUPFAM" id="SSF53850">
    <property type="entry name" value="Periplasmic binding protein-like II"/>
    <property type="match status" value="1"/>
</dbReference>
<feature type="chain" id="PRO_5045484229" evidence="2">
    <location>
        <begin position="29"/>
        <end position="327"/>
    </location>
</feature>